<protein>
    <submittedName>
        <fullName evidence="1">Uncharacterized protein</fullName>
    </submittedName>
</protein>
<name>A0A0A9T9A9_ARUDO</name>
<reference evidence="1" key="2">
    <citation type="journal article" date="2015" name="Data Brief">
        <title>Shoot transcriptome of the giant reed, Arundo donax.</title>
        <authorList>
            <person name="Barrero R.A."/>
            <person name="Guerrero F.D."/>
            <person name="Moolhuijzen P."/>
            <person name="Goolsby J.A."/>
            <person name="Tidwell J."/>
            <person name="Bellgard S.E."/>
            <person name="Bellgard M.I."/>
        </authorList>
    </citation>
    <scope>NUCLEOTIDE SEQUENCE</scope>
    <source>
        <tissue evidence="1">Shoot tissue taken approximately 20 cm above the soil surface</tissue>
    </source>
</reference>
<organism evidence="1">
    <name type="scientific">Arundo donax</name>
    <name type="common">Giant reed</name>
    <name type="synonym">Donax arundinaceus</name>
    <dbReference type="NCBI Taxonomy" id="35708"/>
    <lineage>
        <taxon>Eukaryota</taxon>
        <taxon>Viridiplantae</taxon>
        <taxon>Streptophyta</taxon>
        <taxon>Embryophyta</taxon>
        <taxon>Tracheophyta</taxon>
        <taxon>Spermatophyta</taxon>
        <taxon>Magnoliopsida</taxon>
        <taxon>Liliopsida</taxon>
        <taxon>Poales</taxon>
        <taxon>Poaceae</taxon>
        <taxon>PACMAD clade</taxon>
        <taxon>Arundinoideae</taxon>
        <taxon>Arundineae</taxon>
        <taxon>Arundo</taxon>
    </lineage>
</organism>
<reference evidence="1" key="1">
    <citation type="submission" date="2014-09" db="EMBL/GenBank/DDBJ databases">
        <authorList>
            <person name="Magalhaes I.L.F."/>
            <person name="Oliveira U."/>
            <person name="Santos F.R."/>
            <person name="Vidigal T.H.D.A."/>
            <person name="Brescovit A.D."/>
            <person name="Santos A.J."/>
        </authorList>
    </citation>
    <scope>NUCLEOTIDE SEQUENCE</scope>
    <source>
        <tissue evidence="1">Shoot tissue taken approximately 20 cm above the soil surface</tissue>
    </source>
</reference>
<evidence type="ECO:0000313" key="1">
    <source>
        <dbReference type="EMBL" id="JAD92786.1"/>
    </source>
</evidence>
<proteinExistence type="predicted"/>
<dbReference type="AlphaFoldDB" id="A0A0A9T9A9"/>
<accession>A0A0A9T9A9</accession>
<sequence length="30" mass="3269">MRALSLLSSSISLQITKGGGVQEATLWKHR</sequence>
<dbReference type="EMBL" id="GBRH01205109">
    <property type="protein sequence ID" value="JAD92786.1"/>
    <property type="molecule type" value="Transcribed_RNA"/>
</dbReference>